<organism evidence="2 3">
    <name type="scientific">Candolleomyces aberdarensis</name>
    <dbReference type="NCBI Taxonomy" id="2316362"/>
    <lineage>
        <taxon>Eukaryota</taxon>
        <taxon>Fungi</taxon>
        <taxon>Dikarya</taxon>
        <taxon>Basidiomycota</taxon>
        <taxon>Agaricomycotina</taxon>
        <taxon>Agaricomycetes</taxon>
        <taxon>Agaricomycetidae</taxon>
        <taxon>Agaricales</taxon>
        <taxon>Agaricineae</taxon>
        <taxon>Psathyrellaceae</taxon>
        <taxon>Candolleomyces</taxon>
    </lineage>
</organism>
<sequence>MLRSPSVLVVAVVAFLVLAVDYSVSPILNKCKGSTLTLLSPKSTVLLIPIAYTIGLKYNLSNEAFVGACFIPNGIGSMIGAPLAGRLSDRIVTKYKAKRGSWYPEDRLRAAILPTLTLIPLSTLASGILTTYVDGPVGLAGNLDDVDPTPKIDMALSPCSAYLVDILHSKSAETMAATSAFRAILLSFCIMGILPMVENWGVLATDIIAASLGWLSFG</sequence>
<protein>
    <submittedName>
        <fullName evidence="2">Uncharacterized protein</fullName>
    </submittedName>
</protein>
<dbReference type="AlphaFoldDB" id="A0A4Q2CY98"/>
<evidence type="ECO:0000313" key="2">
    <source>
        <dbReference type="EMBL" id="RXW11352.1"/>
    </source>
</evidence>
<dbReference type="SUPFAM" id="SSF103473">
    <property type="entry name" value="MFS general substrate transporter"/>
    <property type="match status" value="1"/>
</dbReference>
<accession>A0A4Q2CY98</accession>
<keyword evidence="3" id="KW-1185">Reference proteome</keyword>
<dbReference type="EMBL" id="SDEE01001999">
    <property type="protein sequence ID" value="RXW11352.1"/>
    <property type="molecule type" value="Genomic_DNA"/>
</dbReference>
<keyword evidence="1" id="KW-1133">Transmembrane helix</keyword>
<comment type="caution">
    <text evidence="2">The sequence shown here is derived from an EMBL/GenBank/DDBJ whole genome shotgun (WGS) entry which is preliminary data.</text>
</comment>
<evidence type="ECO:0000313" key="3">
    <source>
        <dbReference type="Proteomes" id="UP000290288"/>
    </source>
</evidence>
<dbReference type="Proteomes" id="UP000290288">
    <property type="component" value="Unassembled WGS sequence"/>
</dbReference>
<proteinExistence type="predicted"/>
<name>A0A4Q2CY98_9AGAR</name>
<feature type="transmembrane region" description="Helical" evidence="1">
    <location>
        <begin position="64"/>
        <end position="87"/>
    </location>
</feature>
<feature type="transmembrane region" description="Helical" evidence="1">
    <location>
        <begin position="6"/>
        <end position="24"/>
    </location>
</feature>
<dbReference type="OrthoDB" id="3066029at2759"/>
<feature type="transmembrane region" description="Helical" evidence="1">
    <location>
        <begin position="175"/>
        <end position="194"/>
    </location>
</feature>
<feature type="transmembrane region" description="Helical" evidence="1">
    <location>
        <begin position="108"/>
        <end position="132"/>
    </location>
</feature>
<dbReference type="STRING" id="2316362.A0A4Q2CY98"/>
<keyword evidence="1" id="KW-0812">Transmembrane</keyword>
<gene>
    <name evidence="2" type="ORF">EST38_g14504</name>
</gene>
<keyword evidence="1" id="KW-0472">Membrane</keyword>
<dbReference type="InterPro" id="IPR036259">
    <property type="entry name" value="MFS_trans_sf"/>
</dbReference>
<evidence type="ECO:0000256" key="1">
    <source>
        <dbReference type="SAM" id="Phobius"/>
    </source>
</evidence>
<reference evidence="2 3" key="1">
    <citation type="submission" date="2019-01" db="EMBL/GenBank/DDBJ databases">
        <title>Draft genome sequence of Psathyrella aberdarensis IHI B618.</title>
        <authorList>
            <person name="Buettner E."/>
            <person name="Kellner H."/>
        </authorList>
    </citation>
    <scope>NUCLEOTIDE SEQUENCE [LARGE SCALE GENOMIC DNA]</scope>
    <source>
        <strain evidence="2 3">IHI B618</strain>
    </source>
</reference>